<protein>
    <submittedName>
        <fullName evidence="1">Uncharacterized protein</fullName>
    </submittedName>
</protein>
<evidence type="ECO:0000313" key="2">
    <source>
        <dbReference type="Proteomes" id="UP001164746"/>
    </source>
</evidence>
<accession>A0ABY7DWT7</accession>
<reference evidence="1" key="1">
    <citation type="submission" date="2022-11" db="EMBL/GenBank/DDBJ databases">
        <title>Centuries of genome instability and evolution in soft-shell clam transmissible cancer (bioRxiv).</title>
        <authorList>
            <person name="Hart S.F.M."/>
            <person name="Yonemitsu M.A."/>
            <person name="Giersch R.M."/>
            <person name="Beal B.F."/>
            <person name="Arriagada G."/>
            <person name="Davis B.W."/>
            <person name="Ostrander E.A."/>
            <person name="Goff S.P."/>
            <person name="Metzger M.J."/>
        </authorList>
    </citation>
    <scope>NUCLEOTIDE SEQUENCE</scope>
    <source>
        <strain evidence="1">MELC-2E11</strain>
        <tissue evidence="1">Siphon/mantle</tissue>
    </source>
</reference>
<dbReference type="Proteomes" id="UP001164746">
    <property type="component" value="Chromosome 4"/>
</dbReference>
<dbReference type="EMBL" id="CP111015">
    <property type="protein sequence ID" value="WAR02193.1"/>
    <property type="molecule type" value="Genomic_DNA"/>
</dbReference>
<keyword evidence="2" id="KW-1185">Reference proteome</keyword>
<proteinExistence type="predicted"/>
<gene>
    <name evidence="1" type="ORF">MAR_008751</name>
</gene>
<organism evidence="1 2">
    <name type="scientific">Mya arenaria</name>
    <name type="common">Soft-shell clam</name>
    <dbReference type="NCBI Taxonomy" id="6604"/>
    <lineage>
        <taxon>Eukaryota</taxon>
        <taxon>Metazoa</taxon>
        <taxon>Spiralia</taxon>
        <taxon>Lophotrochozoa</taxon>
        <taxon>Mollusca</taxon>
        <taxon>Bivalvia</taxon>
        <taxon>Autobranchia</taxon>
        <taxon>Heteroconchia</taxon>
        <taxon>Euheterodonta</taxon>
        <taxon>Imparidentia</taxon>
        <taxon>Neoheterodontei</taxon>
        <taxon>Myida</taxon>
        <taxon>Myoidea</taxon>
        <taxon>Myidae</taxon>
        <taxon>Mya</taxon>
    </lineage>
</organism>
<name>A0ABY7DWT7_MYAAR</name>
<evidence type="ECO:0000313" key="1">
    <source>
        <dbReference type="EMBL" id="WAR02193.1"/>
    </source>
</evidence>
<sequence>MDIYFAFMCSDIELPVSIIILKRQPQEMHGLWSQANLPAQLLEVLRQPMEMCSRGRLSGVYREITVQFEKTCARVILTKME</sequence>